<dbReference type="AlphaFoldDB" id="A0A4Q2UA11"/>
<keyword evidence="2" id="KW-1277">Toxin-antitoxin system</keyword>
<reference evidence="3 4" key="1">
    <citation type="submission" date="2018-12" db="EMBL/GenBank/DDBJ databases">
        <authorList>
            <person name="Grouzdev D.S."/>
            <person name="Krutkina M.S."/>
        </authorList>
    </citation>
    <scope>NUCLEOTIDE SEQUENCE [LARGE SCALE GENOMIC DNA]</scope>
    <source>
        <strain evidence="3 4">RmlP026</strain>
    </source>
</reference>
<dbReference type="EMBL" id="QYBB01000002">
    <property type="protein sequence ID" value="RYC33420.1"/>
    <property type="molecule type" value="Genomic_DNA"/>
</dbReference>
<dbReference type="OrthoDB" id="595470at2"/>
<organism evidence="3 4">
    <name type="scientific">Lichenibacterium minor</name>
    <dbReference type="NCBI Taxonomy" id="2316528"/>
    <lineage>
        <taxon>Bacteria</taxon>
        <taxon>Pseudomonadati</taxon>
        <taxon>Pseudomonadota</taxon>
        <taxon>Alphaproteobacteria</taxon>
        <taxon>Hyphomicrobiales</taxon>
        <taxon>Lichenihabitantaceae</taxon>
        <taxon>Lichenibacterium</taxon>
    </lineage>
</organism>
<name>A0A4Q2UA11_9HYPH</name>
<dbReference type="Proteomes" id="UP000290759">
    <property type="component" value="Unassembled WGS sequence"/>
</dbReference>
<dbReference type="InterPro" id="IPR051803">
    <property type="entry name" value="TA_system_RelE-like_toxin"/>
</dbReference>
<gene>
    <name evidence="3" type="ORF">D3273_02795</name>
</gene>
<evidence type="ECO:0000313" key="3">
    <source>
        <dbReference type="EMBL" id="RYC33420.1"/>
    </source>
</evidence>
<dbReference type="NCBIfam" id="TIGR02385">
    <property type="entry name" value="RelE_StbE"/>
    <property type="match status" value="1"/>
</dbReference>
<dbReference type="RefSeq" id="WP_129223293.1">
    <property type="nucleotide sequence ID" value="NZ_QYBB01000002.1"/>
</dbReference>
<keyword evidence="4" id="KW-1185">Reference proteome</keyword>
<accession>A0A4Q2UA11</accession>
<evidence type="ECO:0000256" key="1">
    <source>
        <dbReference type="ARBA" id="ARBA00006226"/>
    </source>
</evidence>
<dbReference type="PANTHER" id="PTHR33755">
    <property type="entry name" value="TOXIN PARE1-RELATED"/>
    <property type="match status" value="1"/>
</dbReference>
<protein>
    <submittedName>
        <fullName evidence="3">Type II toxin-antitoxin system RelE/ParE family toxin</fullName>
    </submittedName>
</protein>
<reference evidence="3 4" key="2">
    <citation type="submission" date="2019-02" db="EMBL/GenBank/DDBJ databases">
        <title>'Lichenibacterium ramalinii' gen. nov. sp. nov., 'Lichenibacterium minor' gen. nov. sp. nov.</title>
        <authorList>
            <person name="Pankratov T."/>
        </authorList>
    </citation>
    <scope>NUCLEOTIDE SEQUENCE [LARGE SCALE GENOMIC DNA]</scope>
    <source>
        <strain evidence="3 4">RmlP026</strain>
    </source>
</reference>
<sequence length="94" mass="10558">MRIEWLPIAIDSLQDQLDYIGHRNVDAALSYSRRVEAAVGRLMAHPLLGRSGHRPGTRELVVSGTPFLVVYRVQDDVITVLRLFHGAQDRPNSP</sequence>
<evidence type="ECO:0000256" key="2">
    <source>
        <dbReference type="ARBA" id="ARBA00022649"/>
    </source>
</evidence>
<dbReference type="Pfam" id="PF05016">
    <property type="entry name" value="ParE_toxin"/>
    <property type="match status" value="1"/>
</dbReference>
<comment type="similarity">
    <text evidence="1">Belongs to the RelE toxin family.</text>
</comment>
<dbReference type="InterPro" id="IPR007712">
    <property type="entry name" value="RelE/ParE_toxin"/>
</dbReference>
<evidence type="ECO:0000313" key="4">
    <source>
        <dbReference type="Proteomes" id="UP000290759"/>
    </source>
</evidence>
<comment type="caution">
    <text evidence="3">The sequence shown here is derived from an EMBL/GenBank/DDBJ whole genome shotgun (WGS) entry which is preliminary data.</text>
</comment>
<dbReference type="InterPro" id="IPR035093">
    <property type="entry name" value="RelE/ParE_toxin_dom_sf"/>
</dbReference>
<proteinExistence type="inferred from homology"/>
<dbReference type="Gene3D" id="3.30.2310.20">
    <property type="entry name" value="RelE-like"/>
    <property type="match status" value="1"/>
</dbReference>